<organism evidence="2 3">
    <name type="scientific">Staurois parvus</name>
    <dbReference type="NCBI Taxonomy" id="386267"/>
    <lineage>
        <taxon>Eukaryota</taxon>
        <taxon>Metazoa</taxon>
        <taxon>Chordata</taxon>
        <taxon>Craniata</taxon>
        <taxon>Vertebrata</taxon>
        <taxon>Euteleostomi</taxon>
        <taxon>Amphibia</taxon>
        <taxon>Batrachia</taxon>
        <taxon>Anura</taxon>
        <taxon>Neobatrachia</taxon>
        <taxon>Ranoidea</taxon>
        <taxon>Ranidae</taxon>
        <taxon>Staurois</taxon>
    </lineage>
</organism>
<feature type="non-terminal residue" evidence="2">
    <location>
        <position position="89"/>
    </location>
</feature>
<keyword evidence="1" id="KW-0472">Membrane</keyword>
<feature type="transmembrane region" description="Helical" evidence="1">
    <location>
        <begin position="51"/>
        <end position="70"/>
    </location>
</feature>
<keyword evidence="3" id="KW-1185">Reference proteome</keyword>
<dbReference type="Proteomes" id="UP001162483">
    <property type="component" value="Unassembled WGS sequence"/>
</dbReference>
<evidence type="ECO:0000256" key="1">
    <source>
        <dbReference type="SAM" id="Phobius"/>
    </source>
</evidence>
<sequence>METSGGIGRMGWRTLSGGIGGNSCRVRGAGNGEVVQCAEWIWLYKQVWHSWWWAGGGALGWWWCAGLVVVRWAGGGALGWWWCAGLVVV</sequence>
<keyword evidence="1" id="KW-1133">Transmembrane helix</keyword>
<protein>
    <submittedName>
        <fullName evidence="2">Uncharacterized protein</fullName>
    </submittedName>
</protein>
<evidence type="ECO:0000313" key="3">
    <source>
        <dbReference type="Proteomes" id="UP001162483"/>
    </source>
</evidence>
<name>A0ABN9F585_9NEOB</name>
<gene>
    <name evidence="2" type="ORF">SPARVUS_LOCUS11337003</name>
</gene>
<reference evidence="2" key="1">
    <citation type="submission" date="2023-05" db="EMBL/GenBank/DDBJ databases">
        <authorList>
            <person name="Stuckert A."/>
        </authorList>
    </citation>
    <scope>NUCLEOTIDE SEQUENCE</scope>
</reference>
<accession>A0ABN9F585</accession>
<evidence type="ECO:0000313" key="2">
    <source>
        <dbReference type="EMBL" id="CAI9592213.1"/>
    </source>
</evidence>
<comment type="caution">
    <text evidence="2">The sequence shown here is derived from an EMBL/GenBank/DDBJ whole genome shotgun (WGS) entry which is preliminary data.</text>
</comment>
<dbReference type="EMBL" id="CATNWA010016384">
    <property type="protein sequence ID" value="CAI9592213.1"/>
    <property type="molecule type" value="Genomic_DNA"/>
</dbReference>
<keyword evidence="1" id="KW-0812">Transmembrane</keyword>
<proteinExistence type="predicted"/>